<dbReference type="PANTHER" id="PTHR18867">
    <property type="entry name" value="RAD50"/>
    <property type="match status" value="1"/>
</dbReference>
<evidence type="ECO:0000256" key="1">
    <source>
        <dbReference type="SAM" id="Coils"/>
    </source>
</evidence>
<dbReference type="PANTHER" id="PTHR18867:SF12">
    <property type="entry name" value="DNA REPAIR PROTEIN RAD50"/>
    <property type="match status" value="1"/>
</dbReference>
<dbReference type="NCBIfam" id="TIGR02675">
    <property type="entry name" value="tape_meas_nterm"/>
    <property type="match status" value="1"/>
</dbReference>
<evidence type="ECO:0000256" key="2">
    <source>
        <dbReference type="SAM" id="Phobius"/>
    </source>
</evidence>
<feature type="coiled-coil region" evidence="1">
    <location>
        <begin position="1039"/>
        <end position="1086"/>
    </location>
</feature>
<protein>
    <submittedName>
        <fullName evidence="4">Tape measure domain-containing protein</fullName>
    </submittedName>
</protein>
<dbReference type="GO" id="GO:0003691">
    <property type="term" value="F:double-stranded telomeric DNA binding"/>
    <property type="evidence" value="ECO:0007669"/>
    <property type="project" value="TreeGrafter"/>
</dbReference>
<dbReference type="EMBL" id="SOBT01000008">
    <property type="protein sequence ID" value="TDU32838.1"/>
    <property type="molecule type" value="Genomic_DNA"/>
</dbReference>
<dbReference type="InterPro" id="IPR013491">
    <property type="entry name" value="Tape_meas_N"/>
</dbReference>
<feature type="domain" description="Tape measure protein N-terminal" evidence="3">
    <location>
        <begin position="484"/>
        <end position="659"/>
    </location>
</feature>
<name>A0A4R7PF62_9GAMM</name>
<evidence type="ECO:0000313" key="4">
    <source>
        <dbReference type="EMBL" id="TDU32838.1"/>
    </source>
</evidence>
<feature type="coiled-coil region" evidence="1">
    <location>
        <begin position="52"/>
        <end position="103"/>
    </location>
</feature>
<evidence type="ECO:0000259" key="3">
    <source>
        <dbReference type="Pfam" id="PF20155"/>
    </source>
</evidence>
<keyword evidence="2" id="KW-0472">Membrane</keyword>
<reference evidence="4 5" key="1">
    <citation type="submission" date="2019-03" db="EMBL/GenBank/DDBJ databases">
        <title>Genomic Encyclopedia of Type Strains, Phase IV (KMG-IV): sequencing the most valuable type-strain genomes for metagenomic binning, comparative biology and taxonomic classification.</title>
        <authorList>
            <person name="Goeker M."/>
        </authorList>
    </citation>
    <scope>NUCLEOTIDE SEQUENCE [LARGE SCALE GENOMIC DNA]</scope>
    <source>
        <strain evidence="4 5">DSM 26377</strain>
    </source>
</reference>
<keyword evidence="2" id="KW-0812">Transmembrane</keyword>
<gene>
    <name evidence="4" type="ORF">DFR24_2246</name>
</gene>
<feature type="transmembrane region" description="Helical" evidence="2">
    <location>
        <begin position="728"/>
        <end position="749"/>
    </location>
</feature>
<organism evidence="4 5">
    <name type="scientific">Panacagrimonas perspica</name>
    <dbReference type="NCBI Taxonomy" id="381431"/>
    <lineage>
        <taxon>Bacteria</taxon>
        <taxon>Pseudomonadati</taxon>
        <taxon>Pseudomonadota</taxon>
        <taxon>Gammaproteobacteria</taxon>
        <taxon>Nevskiales</taxon>
        <taxon>Nevskiaceae</taxon>
        <taxon>Panacagrimonas</taxon>
    </lineage>
</organism>
<dbReference type="GO" id="GO:0043047">
    <property type="term" value="F:single-stranded telomeric DNA binding"/>
    <property type="evidence" value="ECO:0007669"/>
    <property type="project" value="TreeGrafter"/>
</dbReference>
<dbReference type="GO" id="GO:0051880">
    <property type="term" value="F:G-quadruplex DNA binding"/>
    <property type="evidence" value="ECO:0007669"/>
    <property type="project" value="TreeGrafter"/>
</dbReference>
<feature type="transmembrane region" description="Helical" evidence="2">
    <location>
        <begin position="769"/>
        <end position="792"/>
    </location>
</feature>
<dbReference type="Proteomes" id="UP000295341">
    <property type="component" value="Unassembled WGS sequence"/>
</dbReference>
<dbReference type="OrthoDB" id="8019720at2"/>
<evidence type="ECO:0000313" key="5">
    <source>
        <dbReference type="Proteomes" id="UP000295341"/>
    </source>
</evidence>
<keyword evidence="2" id="KW-1133">Transmembrane helix</keyword>
<proteinExistence type="predicted"/>
<feature type="coiled-coil region" evidence="1">
    <location>
        <begin position="835"/>
        <end position="911"/>
    </location>
</feature>
<dbReference type="Pfam" id="PF20155">
    <property type="entry name" value="TMP_3"/>
    <property type="match status" value="1"/>
</dbReference>
<keyword evidence="1" id="KW-0175">Coiled coil</keyword>
<comment type="caution">
    <text evidence="4">The sequence shown here is derived from an EMBL/GenBank/DDBJ whole genome shotgun (WGS) entry which is preliminary data.</text>
</comment>
<sequence length="1361" mass="145498">MSTPNEVELLIRAKNEASKTLKGLAGELDALVESQKALASSSELAQKSQKELADQARELLKITDDLNKLQGKIDGYKKQQTAVDDLNQRLSTLVERQAKAKAEIEATEKPTKKLQTEYAKLGRDIERTQASISKGGEKLTQLGVALEQVGLSAKDLADSEARIAAQQARVSAAIDTTREAAGRLVDAQREVVEVEAKRLAGSKEVAAEIKRRAADEEAAIKRRIIAQERYNAIAGFDAGGKQGNARASADAFVAQFNRDDQAALTAEIKRRAAVEEDAARKQIERQRALTDEADRRRQKLAESVTVFRALIENEDREAALAEATSRRQAEKTEVLRRQVEIQQRITAQAERQARLQQAVETFSKGSANQFDTPTEKAERLARAQKLRAEADLRVIEINRRADEIERRLNETRKQSAGAIDKATGAQRRQNEALQNGFELQRSALSLYQRVRGQLLALAGAYVGVFGAINLVQKSIEDVNTKAGVQNRLLVVTGNDAAAAAKEYEYLRKESERLGTNFVSLANGYSKFAIAAKGANVSAEETRYIFEAFAETSKVFRLNTDETAGVFRALEQILSKSKVQAEELRGQLGDRLSGAFNVLATAIGKTPAELDKLLESGKVSSDFLLLFAREYKNIVADQLPAATKTLDSNIQRLGNGLFDLRVAFLEGPFREELEKLIARFTAFVKSDDGRTFARNLSSAFAAAGKALLFLADNAKTVGITLGIVFGAKALSGVITFVQAIAAAGGGIAVLSKALGVGGLVTAVRGAGVALAALLSGPLGILIGLAATGIVIAIKFKFDRDAKEQAQKQLDEAITGSLSLVETLSSAKTKEVLDPAIEEAQKARDALALTLADLDRKIAASEKSLASQRARGEGGTMIARDQAAALPALQDNAADLRTQIAALDKSITDAQAKAAKLPGVAEDGVNAALAGSNALKNGLEAQFKALEEAADALKIPDKDADKAAKKAAAAAKALAALQLRLKEQFAEQAAGIGKDIAEAEEKSFERTTALIDAASDEKIRELNVLRDALVKAKLPEFSAQIDALIGKVNEARNRAKQTAANDFNEKDLVAAEREVNRLLERRRALVRSIADANGAGLKVSTETLDQLRAQLATLDPQIDASIEKALALAESIGGEEGAETKQRVIEIRTEVEHLREELLNAAGQNLADRLLAGFRTVAESIGGLLRGVRSFGDVFRSVGAAAKQFFSQLLIDIGLAIARATLLQLALATLRATGAAAGDGSTLGSIISIIGKLHSGGPAGSGTPTLVDPRWFKNATRYHNGGVVGLRADEVPAVLQKDEYVMSKGDPRNPLNGGSSGSPQNIQVANYIDSESVTQAGLAAPSGTKAILNIVRANRSAFKQVLA</sequence>
<dbReference type="RefSeq" id="WP_133881318.1">
    <property type="nucleotide sequence ID" value="NZ_MWIN01000036.1"/>
</dbReference>
<dbReference type="GO" id="GO:0000722">
    <property type="term" value="P:telomere maintenance via recombination"/>
    <property type="evidence" value="ECO:0007669"/>
    <property type="project" value="TreeGrafter"/>
</dbReference>
<dbReference type="GO" id="GO:0006302">
    <property type="term" value="P:double-strand break repair"/>
    <property type="evidence" value="ECO:0007669"/>
    <property type="project" value="TreeGrafter"/>
</dbReference>
<accession>A0A4R7PF62</accession>
<feature type="coiled-coil region" evidence="1">
    <location>
        <begin position="387"/>
        <end position="421"/>
    </location>
</feature>
<keyword evidence="5" id="KW-1185">Reference proteome</keyword>
<dbReference type="GO" id="GO:0007004">
    <property type="term" value="P:telomere maintenance via telomerase"/>
    <property type="evidence" value="ECO:0007669"/>
    <property type="project" value="TreeGrafter"/>
</dbReference>